<dbReference type="AlphaFoldDB" id="A0AAP2DRS3"/>
<evidence type="ECO:0008006" key="4">
    <source>
        <dbReference type="Google" id="ProtNLM"/>
    </source>
</evidence>
<gene>
    <name evidence="2" type="ORF">KK083_23090</name>
</gene>
<keyword evidence="3" id="KW-1185">Reference proteome</keyword>
<protein>
    <recommendedName>
        <fullName evidence="4">Adhesin domain-containing protein</fullName>
    </recommendedName>
</protein>
<feature type="signal peptide" evidence="1">
    <location>
        <begin position="1"/>
        <end position="19"/>
    </location>
</feature>
<proteinExistence type="predicted"/>
<evidence type="ECO:0000256" key="1">
    <source>
        <dbReference type="SAM" id="SignalP"/>
    </source>
</evidence>
<dbReference type="RefSeq" id="WP_254167969.1">
    <property type="nucleotide sequence ID" value="NZ_JAHESF010000029.1"/>
</dbReference>
<keyword evidence="1" id="KW-0732">Signal</keyword>
<dbReference type="Proteomes" id="UP001319200">
    <property type="component" value="Unassembled WGS sequence"/>
</dbReference>
<feature type="chain" id="PRO_5043025289" description="Adhesin domain-containing protein" evidence="1">
    <location>
        <begin position="20"/>
        <end position="301"/>
    </location>
</feature>
<evidence type="ECO:0000313" key="2">
    <source>
        <dbReference type="EMBL" id="MBT1699792.1"/>
    </source>
</evidence>
<sequence length="301" mass="33814">MKKCTAFVLGVLMTSLACAQQFSEKITKEYTFEKKTADNTVMVANMNGNVKVAGYEGDKIMLEVTRTIFAKTEARLEKGKQEVQLGLIDRADTLIFYTEFGCNTFGRKFDYNKKDKWNNGGWGYNWDCNNNNRNCRPEYDHKMDFVLKVPANVHVIVSTINDGDISVENMKGSVDANNINGSIRLANLVREAEASTINGDVDIEYTINPVQDCRFYTLNGDINALFQKGLVASLSFESFNGSFYTNIDKMTLLPAKVEKSEKGDGIRYKVHGNRYQVGNGGGAFLDFETFNGNVYLKEKTN</sequence>
<dbReference type="PROSITE" id="PS51257">
    <property type="entry name" value="PROKAR_LIPOPROTEIN"/>
    <property type="match status" value="1"/>
</dbReference>
<comment type="caution">
    <text evidence="2">The sequence shown here is derived from an EMBL/GenBank/DDBJ whole genome shotgun (WGS) entry which is preliminary data.</text>
</comment>
<reference evidence="2 3" key="1">
    <citation type="submission" date="2021-05" db="EMBL/GenBank/DDBJ databases">
        <title>A Polyphasic approach of four new species of the genus Ohtaekwangia: Ohtaekwangia histidinii sp. nov., Ohtaekwangia cretensis sp. nov., Ohtaekwangia indiensis sp. nov., Ohtaekwangia reichenbachii sp. nov. from diverse environment.</title>
        <authorList>
            <person name="Octaviana S."/>
        </authorList>
    </citation>
    <scope>NUCLEOTIDE SEQUENCE [LARGE SCALE GENOMIC DNA]</scope>
    <source>
        <strain evidence="2 3">PWU4</strain>
    </source>
</reference>
<organism evidence="2 3">
    <name type="scientific">Chryseosolibacter histidini</name>
    <dbReference type="NCBI Taxonomy" id="2782349"/>
    <lineage>
        <taxon>Bacteria</taxon>
        <taxon>Pseudomonadati</taxon>
        <taxon>Bacteroidota</taxon>
        <taxon>Cytophagia</taxon>
        <taxon>Cytophagales</taxon>
        <taxon>Chryseotaleaceae</taxon>
        <taxon>Chryseosolibacter</taxon>
    </lineage>
</organism>
<name>A0AAP2DRS3_9BACT</name>
<accession>A0AAP2DRS3</accession>
<evidence type="ECO:0000313" key="3">
    <source>
        <dbReference type="Proteomes" id="UP001319200"/>
    </source>
</evidence>
<dbReference type="EMBL" id="JAHESF010000029">
    <property type="protein sequence ID" value="MBT1699792.1"/>
    <property type="molecule type" value="Genomic_DNA"/>
</dbReference>